<evidence type="ECO:0000256" key="7">
    <source>
        <dbReference type="ARBA" id="ARBA00022741"/>
    </source>
</evidence>
<evidence type="ECO:0000256" key="1">
    <source>
        <dbReference type="ARBA" id="ARBA00004496"/>
    </source>
</evidence>
<comment type="catalytic activity">
    <reaction evidence="16">
        <text>ATP + H2O + cellular proteinSide 1 = ADP + phosphate + cellular proteinSide 2.</text>
        <dbReference type="EC" id="7.4.2.8"/>
    </reaction>
</comment>
<dbReference type="AlphaFoldDB" id="F7WYY8"/>
<dbReference type="Pfam" id="PF00006">
    <property type="entry name" value="ATP-synt_ab"/>
    <property type="match status" value="1"/>
</dbReference>
<dbReference type="HOGENOM" id="CLU_022398_5_1_6"/>
<keyword evidence="11" id="KW-0653">Protein transport</keyword>
<evidence type="ECO:0000256" key="17">
    <source>
        <dbReference type="ARBA" id="ARBA00037170"/>
    </source>
</evidence>
<dbReference type="PANTHER" id="PTHR15184:SF81">
    <property type="entry name" value="FLAGELLUM-SPECIFIC ATP SYNTHASE"/>
    <property type="match status" value="1"/>
</dbReference>
<dbReference type="PANTHER" id="PTHR15184">
    <property type="entry name" value="ATP SYNTHASE"/>
    <property type="match status" value="1"/>
</dbReference>
<dbReference type="GO" id="GO:0030254">
    <property type="term" value="P:protein secretion by the type III secretion system"/>
    <property type="evidence" value="ECO:0007669"/>
    <property type="project" value="InterPro"/>
</dbReference>
<keyword evidence="12" id="KW-1278">Translocase</keyword>
<evidence type="ECO:0000256" key="5">
    <source>
        <dbReference type="ARBA" id="ARBA00022448"/>
    </source>
</evidence>
<dbReference type="GO" id="GO:0008564">
    <property type="term" value="F:protein-exporting ATPase activity"/>
    <property type="evidence" value="ECO:0007669"/>
    <property type="project" value="UniProtKB-EC"/>
</dbReference>
<dbReference type="GO" id="GO:0046933">
    <property type="term" value="F:proton-transporting ATP synthase activity, rotational mechanism"/>
    <property type="evidence" value="ECO:0007669"/>
    <property type="project" value="TreeGrafter"/>
</dbReference>
<dbReference type="InterPro" id="IPR000194">
    <property type="entry name" value="ATPase_F1/V1/A1_a/bsu_nucl-bd"/>
</dbReference>
<evidence type="ECO:0000256" key="3">
    <source>
        <dbReference type="ARBA" id="ARBA00012473"/>
    </source>
</evidence>
<dbReference type="Gene3D" id="3.40.50.12240">
    <property type="match status" value="1"/>
</dbReference>
<dbReference type="InterPro" id="IPR005714">
    <property type="entry name" value="ATPase_T3SS_FliI/YscN"/>
</dbReference>
<comment type="subcellular location">
    <subcellularLocation>
        <location evidence="1">Cytoplasm</location>
    </subcellularLocation>
</comment>
<evidence type="ECO:0000313" key="20">
    <source>
        <dbReference type="EMBL" id="AEH39638.1"/>
    </source>
</evidence>
<evidence type="ECO:0000256" key="11">
    <source>
        <dbReference type="ARBA" id="ARBA00022927"/>
    </source>
</evidence>
<organism evidence="20 21">
    <name type="scientific">Buchnera aphidicola</name>
    <name type="common">Cinara tujafilina</name>
    <dbReference type="NCBI Taxonomy" id="261317"/>
    <lineage>
        <taxon>Bacteria</taxon>
        <taxon>Pseudomonadati</taxon>
        <taxon>Pseudomonadota</taxon>
        <taxon>Gammaproteobacteria</taxon>
        <taxon>Enterobacterales</taxon>
        <taxon>Erwiniaceae</taxon>
        <taxon>Buchnera</taxon>
    </lineage>
</organism>
<dbReference type="SMART" id="SM00382">
    <property type="entry name" value="AAA"/>
    <property type="match status" value="1"/>
</dbReference>
<evidence type="ECO:0000256" key="14">
    <source>
        <dbReference type="ARBA" id="ARBA00023225"/>
    </source>
</evidence>
<dbReference type="PROSITE" id="PS00152">
    <property type="entry name" value="ATPASE_ALPHA_BETA"/>
    <property type="match status" value="1"/>
</dbReference>
<evidence type="ECO:0000256" key="16">
    <source>
        <dbReference type="ARBA" id="ARBA00034006"/>
    </source>
</evidence>
<dbReference type="SUPFAM" id="SSF52540">
    <property type="entry name" value="P-loop containing nucleoside triphosphate hydrolases"/>
    <property type="match status" value="1"/>
</dbReference>
<evidence type="ECO:0000256" key="18">
    <source>
        <dbReference type="SAM" id="Phobius"/>
    </source>
</evidence>
<keyword evidence="8" id="KW-0375">Hydrogen ion transport</keyword>
<evidence type="ECO:0000256" key="10">
    <source>
        <dbReference type="ARBA" id="ARBA00022840"/>
    </source>
</evidence>
<evidence type="ECO:0000259" key="19">
    <source>
        <dbReference type="SMART" id="SM00382"/>
    </source>
</evidence>
<evidence type="ECO:0000256" key="12">
    <source>
        <dbReference type="ARBA" id="ARBA00022967"/>
    </source>
</evidence>
<keyword evidence="7" id="KW-0547">Nucleotide-binding</keyword>
<dbReference type="eggNOG" id="COG1157">
    <property type="taxonomic scope" value="Bacteria"/>
</dbReference>
<dbReference type="Proteomes" id="UP000006811">
    <property type="component" value="Chromosome"/>
</dbReference>
<sequence>MCKKNKWVDKLNNIEKKINVVSNFIIIGYIISANNFLIEATGIRLPIGKFCFVENNDFSKIPKIICKIIGFSKKKIFLMPLYSMRGIFPGAKVYTYSLLNSDTLFSDKLPFSYQLLGRVLDSFGFPLDGFNKINTNDYRTIHSNPVNPLNRAPIKEIFDTGVCSINSLLTMGRGQRIGIFARAGVGKSMLLGMIARHSKVDIIIITLVGERGREVNEFINNILGPDSLKKSVVIVSSAGTSPLFRVQAVQYATSIAEYFCEKNNNVLLIVDSLTRYAMAYREISLSINEIPIAKGYPASIFSNIPQLIERTGNISKNFGSITAIYTVLTEGDEFNDPVLDIAKSILDGHIFLSNELADSGHYPAIDIQKSISRVMTSIICSQHKKSSSYIKKLISCYLSHKELIDLGAYSIGTNHFLDIAIKIWPILNKFLQQDFLEHCSYQYSLEKLEDLLKNI</sequence>
<keyword evidence="13" id="KW-0406">Ion transport</keyword>
<keyword evidence="15" id="KW-0066">ATP synthesis</keyword>
<dbReference type="GO" id="GO:0005737">
    <property type="term" value="C:cytoplasm"/>
    <property type="evidence" value="ECO:0007669"/>
    <property type="project" value="UniProtKB-SubCell"/>
</dbReference>
<protein>
    <recommendedName>
        <fullName evidence="4">Flagellum-specific ATP synthase</fullName>
        <ecNumber evidence="3">7.1.2.2</ecNumber>
    </recommendedName>
</protein>
<accession>F7WYY8</accession>
<evidence type="ECO:0000256" key="2">
    <source>
        <dbReference type="ARBA" id="ARBA00008936"/>
    </source>
</evidence>
<evidence type="ECO:0000313" key="21">
    <source>
        <dbReference type="Proteomes" id="UP000006811"/>
    </source>
</evidence>
<dbReference type="InterPro" id="IPR040627">
    <property type="entry name" value="T3SS_ATPase_C"/>
</dbReference>
<dbReference type="InterPro" id="IPR050053">
    <property type="entry name" value="ATPase_alpha/beta_chains"/>
</dbReference>
<dbReference type="GO" id="GO:0005524">
    <property type="term" value="F:ATP binding"/>
    <property type="evidence" value="ECO:0007669"/>
    <property type="project" value="UniProtKB-KW"/>
</dbReference>
<keyword evidence="9" id="KW-1005">Bacterial flagellum biogenesis</keyword>
<dbReference type="NCBIfam" id="TIGR01026">
    <property type="entry name" value="fliI_yscN"/>
    <property type="match status" value="1"/>
</dbReference>
<dbReference type="GO" id="GO:0016887">
    <property type="term" value="F:ATP hydrolysis activity"/>
    <property type="evidence" value="ECO:0007669"/>
    <property type="project" value="InterPro"/>
</dbReference>
<evidence type="ECO:0000256" key="15">
    <source>
        <dbReference type="ARBA" id="ARBA00023310"/>
    </source>
</evidence>
<dbReference type="STRING" id="261317.BCTU_045"/>
<name>F7WYY8_9GAMM</name>
<comment type="similarity">
    <text evidence="2">Belongs to the ATPase alpha/beta chains family.</text>
</comment>
<dbReference type="GO" id="GO:0030257">
    <property type="term" value="C:type III protein secretion system complex"/>
    <property type="evidence" value="ECO:0007669"/>
    <property type="project" value="InterPro"/>
</dbReference>
<keyword evidence="6" id="KW-0963">Cytoplasm</keyword>
<evidence type="ECO:0000256" key="9">
    <source>
        <dbReference type="ARBA" id="ARBA00022795"/>
    </source>
</evidence>
<dbReference type="FunFam" id="3.40.50.12240:FF:000002">
    <property type="entry name" value="Flagellum-specific ATP synthase FliI"/>
    <property type="match status" value="1"/>
</dbReference>
<keyword evidence="18" id="KW-0472">Membrane</keyword>
<feature type="domain" description="AAA+ ATPase" evidence="19">
    <location>
        <begin position="173"/>
        <end position="356"/>
    </location>
</feature>
<keyword evidence="18" id="KW-0812">Transmembrane</keyword>
<gene>
    <name evidence="20" type="primary">fliI</name>
    <name evidence="20" type="ORF">BCTU_045</name>
</gene>
<reference evidence="20 21" key="1">
    <citation type="journal article" date="2011" name="Appl. Environ. Microbiol.">
        <title>The genome of Buchnera aphidicola from the aphid Cinara tujafilina provides new clues about the evolutionary history of metabolic losses in bacterial endosymbionts.</title>
        <authorList>
            <person name="Lamelas A."/>
            <person name="Gosalbes M.J."/>
            <person name="Moya A."/>
            <person name="Latorre A."/>
        </authorList>
    </citation>
    <scope>NUCLEOTIDE SEQUENCE [LARGE SCALE GENOMIC DNA]</scope>
    <source>
        <strain evidence="21">Cinara tujafilina</strain>
    </source>
</reference>
<keyword evidence="18" id="KW-1133">Transmembrane helix</keyword>
<keyword evidence="14" id="KW-1006">Bacterial flagellum protein export</keyword>
<evidence type="ECO:0000256" key="8">
    <source>
        <dbReference type="ARBA" id="ARBA00022781"/>
    </source>
</evidence>
<evidence type="ECO:0000256" key="13">
    <source>
        <dbReference type="ARBA" id="ARBA00023065"/>
    </source>
</evidence>
<dbReference type="InterPro" id="IPR003593">
    <property type="entry name" value="AAA+_ATPase"/>
</dbReference>
<evidence type="ECO:0000256" key="4">
    <source>
        <dbReference type="ARBA" id="ARBA00020580"/>
    </source>
</evidence>
<comment type="function">
    <text evidence="17">Probable catalytic subunit of a protein translocase for flagellum-specific export, or a proton translocase involved in local circuits at the flagellum. May be involved in a specialized protein export pathway that proceeds without signal peptide cleavage.</text>
</comment>
<dbReference type="EMBL" id="CP001817">
    <property type="protein sequence ID" value="AEH39638.1"/>
    <property type="molecule type" value="Genomic_DNA"/>
</dbReference>
<dbReference type="CDD" id="cd01136">
    <property type="entry name" value="ATPase_flagellum-secretory_path_III"/>
    <property type="match status" value="1"/>
</dbReference>
<keyword evidence="5" id="KW-0813">Transport</keyword>
<dbReference type="InterPro" id="IPR027417">
    <property type="entry name" value="P-loop_NTPase"/>
</dbReference>
<dbReference type="Pfam" id="PF18269">
    <property type="entry name" value="T3SS_ATPase_C"/>
    <property type="match status" value="1"/>
</dbReference>
<proteinExistence type="inferred from homology"/>
<evidence type="ECO:0000256" key="6">
    <source>
        <dbReference type="ARBA" id="ARBA00022490"/>
    </source>
</evidence>
<dbReference type="InterPro" id="IPR020003">
    <property type="entry name" value="ATPase_a/bsu_AS"/>
</dbReference>
<keyword evidence="10" id="KW-0067">ATP-binding</keyword>
<dbReference type="EC" id="7.1.2.2" evidence="3"/>
<dbReference type="KEGG" id="baj:BCTU_045"/>
<dbReference type="GO" id="GO:0044781">
    <property type="term" value="P:bacterial-type flagellum organization"/>
    <property type="evidence" value="ECO:0007669"/>
    <property type="project" value="UniProtKB-KW"/>
</dbReference>
<feature type="transmembrane region" description="Helical" evidence="18">
    <location>
        <begin position="20"/>
        <end position="38"/>
    </location>
</feature>
<keyword evidence="21" id="KW-1185">Reference proteome</keyword>